<sequence length="69" mass="8346">MVQIFHSVKETNQTHRKGYVEDLPTKSEQKRYAKMVRLNLSMLSCEETMCYNVRKWLVKSWFSLWFAGR</sequence>
<gene>
    <name evidence="1" type="ORF">GCM10008919_16020</name>
</gene>
<accession>A0ABP3CRC9</accession>
<comment type="caution">
    <text evidence="1">The sequence shown here is derived from an EMBL/GenBank/DDBJ whole genome shotgun (WGS) entry which is preliminary data.</text>
</comment>
<dbReference type="Proteomes" id="UP001500399">
    <property type="component" value="Unassembled WGS sequence"/>
</dbReference>
<evidence type="ECO:0000313" key="2">
    <source>
        <dbReference type="Proteomes" id="UP001500399"/>
    </source>
</evidence>
<proteinExistence type="predicted"/>
<evidence type="ECO:0000313" key="1">
    <source>
        <dbReference type="EMBL" id="GAA0213600.1"/>
    </source>
</evidence>
<dbReference type="EMBL" id="BAAACR010000012">
    <property type="protein sequence ID" value="GAA0213600.1"/>
    <property type="molecule type" value="Genomic_DNA"/>
</dbReference>
<reference evidence="2" key="1">
    <citation type="journal article" date="2019" name="Int. J. Syst. Evol. Microbiol.">
        <title>The Global Catalogue of Microorganisms (GCM) 10K type strain sequencing project: providing services to taxonomists for standard genome sequencing and annotation.</title>
        <authorList>
            <consortium name="The Broad Institute Genomics Platform"/>
            <consortium name="The Broad Institute Genome Sequencing Center for Infectious Disease"/>
            <person name="Wu L."/>
            <person name="Ma J."/>
        </authorList>
    </citation>
    <scope>NUCLEOTIDE SEQUENCE [LARGE SCALE GENOMIC DNA]</scope>
    <source>
        <strain evidence="2">JCM 8542</strain>
    </source>
</reference>
<organism evidence="1 2">
    <name type="scientific">Selenomonas dianae</name>
    <dbReference type="NCBI Taxonomy" id="135079"/>
    <lineage>
        <taxon>Bacteria</taxon>
        <taxon>Bacillati</taxon>
        <taxon>Bacillota</taxon>
        <taxon>Negativicutes</taxon>
        <taxon>Selenomonadales</taxon>
        <taxon>Selenomonadaceae</taxon>
        <taxon>Selenomonas</taxon>
    </lineage>
</organism>
<keyword evidence="2" id="KW-1185">Reference proteome</keyword>
<protein>
    <submittedName>
        <fullName evidence="1">Uncharacterized protein</fullName>
    </submittedName>
</protein>
<name>A0ABP3CRC9_9FIRM</name>